<proteinExistence type="predicted"/>
<dbReference type="Proteomes" id="UP001596161">
    <property type="component" value="Unassembled WGS sequence"/>
</dbReference>
<evidence type="ECO:0000313" key="1">
    <source>
        <dbReference type="EMBL" id="MFC5272285.1"/>
    </source>
</evidence>
<reference evidence="2" key="1">
    <citation type="journal article" date="2019" name="Int. J. Syst. Evol. Microbiol.">
        <title>The Global Catalogue of Microorganisms (GCM) 10K type strain sequencing project: providing services to taxonomists for standard genome sequencing and annotation.</title>
        <authorList>
            <consortium name="The Broad Institute Genomics Platform"/>
            <consortium name="The Broad Institute Genome Sequencing Center for Infectious Disease"/>
            <person name="Wu L."/>
            <person name="Ma J."/>
        </authorList>
    </citation>
    <scope>NUCLEOTIDE SEQUENCE [LARGE SCALE GENOMIC DNA]</scope>
    <source>
        <strain evidence="2">KACC 12602</strain>
    </source>
</reference>
<keyword evidence="2" id="KW-1185">Reference proteome</keyword>
<comment type="caution">
    <text evidence="1">The sequence shown here is derived from an EMBL/GenBank/DDBJ whole genome shotgun (WGS) entry which is preliminary data.</text>
</comment>
<gene>
    <name evidence="1" type="ORF">ACFPIB_16845</name>
</gene>
<evidence type="ECO:0000313" key="2">
    <source>
        <dbReference type="Proteomes" id="UP001596161"/>
    </source>
</evidence>
<organism evidence="1 2">
    <name type="scientific">Adhaeribacter terreus</name>
    <dbReference type="NCBI Taxonomy" id="529703"/>
    <lineage>
        <taxon>Bacteria</taxon>
        <taxon>Pseudomonadati</taxon>
        <taxon>Bacteroidota</taxon>
        <taxon>Cytophagia</taxon>
        <taxon>Cytophagales</taxon>
        <taxon>Hymenobacteraceae</taxon>
        <taxon>Adhaeribacter</taxon>
    </lineage>
</organism>
<accession>A0ABW0EIJ4</accession>
<dbReference type="EMBL" id="JBHSKT010000014">
    <property type="protein sequence ID" value="MFC5272285.1"/>
    <property type="molecule type" value="Genomic_DNA"/>
</dbReference>
<name>A0ABW0EIJ4_9BACT</name>
<sequence>MTRQAKIILLTLVAALLVWFTWDAFNQPGVNDLQGGFKEVATYRNENNTGPVIRVYAVTVADPDKAEMEAYGNYMPHTKYGNTKVFFFSKDKLFPKAVFPGEENFPAEFQQKVIGRYEKDAMGQVSFKKF</sequence>
<protein>
    <submittedName>
        <fullName evidence="1">Uncharacterized protein</fullName>
    </submittedName>
</protein>
<dbReference type="RefSeq" id="WP_378018645.1">
    <property type="nucleotide sequence ID" value="NZ_JBHSKT010000014.1"/>
</dbReference>